<dbReference type="InterPro" id="IPR005471">
    <property type="entry name" value="Tscrpt_reg_IclR_N"/>
</dbReference>
<dbReference type="Proteomes" id="UP001352263">
    <property type="component" value="Unassembled WGS sequence"/>
</dbReference>
<dbReference type="PROSITE" id="PS51078">
    <property type="entry name" value="ICLR_ED"/>
    <property type="match status" value="1"/>
</dbReference>
<comment type="caution">
    <text evidence="6">The sequence shown here is derived from an EMBL/GenBank/DDBJ whole genome shotgun (WGS) entry which is preliminary data.</text>
</comment>
<dbReference type="EMBL" id="JAWIIV010000011">
    <property type="protein sequence ID" value="MEC4720355.1"/>
    <property type="molecule type" value="Genomic_DNA"/>
</dbReference>
<dbReference type="InterPro" id="IPR029016">
    <property type="entry name" value="GAF-like_dom_sf"/>
</dbReference>
<dbReference type="PANTHER" id="PTHR30136:SF34">
    <property type="entry name" value="TRANSCRIPTIONAL REGULATOR"/>
    <property type="match status" value="1"/>
</dbReference>
<name>A0ABU6JAM5_9BURK</name>
<proteinExistence type="predicted"/>
<evidence type="ECO:0000256" key="2">
    <source>
        <dbReference type="ARBA" id="ARBA00023125"/>
    </source>
</evidence>
<dbReference type="InterPro" id="IPR036388">
    <property type="entry name" value="WH-like_DNA-bd_sf"/>
</dbReference>
<feature type="domain" description="HTH iclR-type" evidence="4">
    <location>
        <begin position="13"/>
        <end position="73"/>
    </location>
</feature>
<keyword evidence="3" id="KW-0804">Transcription</keyword>
<dbReference type="SUPFAM" id="SSF55781">
    <property type="entry name" value="GAF domain-like"/>
    <property type="match status" value="1"/>
</dbReference>
<dbReference type="PANTHER" id="PTHR30136">
    <property type="entry name" value="HELIX-TURN-HELIX TRANSCRIPTIONAL REGULATOR, ICLR FAMILY"/>
    <property type="match status" value="1"/>
</dbReference>
<keyword evidence="7" id="KW-1185">Reference proteome</keyword>
<dbReference type="InterPro" id="IPR050707">
    <property type="entry name" value="HTH_MetabolicPath_Reg"/>
</dbReference>
<protein>
    <submittedName>
        <fullName evidence="6">IclR family transcriptional regulator C-terminal domain-containing protein</fullName>
    </submittedName>
</protein>
<dbReference type="SUPFAM" id="SSF46785">
    <property type="entry name" value="Winged helix' DNA-binding domain"/>
    <property type="match status" value="1"/>
</dbReference>
<dbReference type="NCBIfam" id="TIGR02431">
    <property type="entry name" value="pcaR_pcaU"/>
    <property type="match status" value="1"/>
</dbReference>
<dbReference type="InterPro" id="IPR014757">
    <property type="entry name" value="Tscrpt_reg_IclR_C"/>
</dbReference>
<gene>
    <name evidence="6" type="ORF">RY831_14430</name>
</gene>
<evidence type="ECO:0000256" key="3">
    <source>
        <dbReference type="ARBA" id="ARBA00023163"/>
    </source>
</evidence>
<sequence length="256" mass="27777">MTDIELDLDKEFVAGLEKGLMIIEAFALNNGPLTISEAAKITGHSRSSARRSLITLERLGYLETDGKQFRPAPRLLRLAHAYVAASPLAKLVQPSLEALSERTQEPSSFAVLDGSDAVFVARAAARRSLSGGLWIGSRLPAYCTATGRVLLAALPEGEALQRLQRMMRQKLTPNTQTEIPALMEELARVRAKGYALNNEELELGVRSIAVPIRNAAGKTLASVSLATAASRRTADNMIDTLLPELESVRRMLGFLI</sequence>
<dbReference type="Gene3D" id="1.10.10.10">
    <property type="entry name" value="Winged helix-like DNA-binding domain superfamily/Winged helix DNA-binding domain"/>
    <property type="match status" value="1"/>
</dbReference>
<evidence type="ECO:0000313" key="6">
    <source>
        <dbReference type="EMBL" id="MEC4720355.1"/>
    </source>
</evidence>
<dbReference type="Gene3D" id="3.30.450.40">
    <property type="match status" value="1"/>
</dbReference>
<dbReference type="Pfam" id="PF01614">
    <property type="entry name" value="IclR_C"/>
    <property type="match status" value="1"/>
</dbReference>
<dbReference type="RefSeq" id="WP_326507072.1">
    <property type="nucleotide sequence ID" value="NZ_JAWIIV010000011.1"/>
</dbReference>
<evidence type="ECO:0000259" key="5">
    <source>
        <dbReference type="PROSITE" id="PS51078"/>
    </source>
</evidence>
<dbReference type="SMART" id="SM00346">
    <property type="entry name" value="HTH_ICLR"/>
    <property type="match status" value="1"/>
</dbReference>
<keyword evidence="1" id="KW-0805">Transcription regulation</keyword>
<evidence type="ECO:0000259" key="4">
    <source>
        <dbReference type="PROSITE" id="PS51077"/>
    </source>
</evidence>
<reference evidence="6 7" key="1">
    <citation type="submission" date="2023-10" db="EMBL/GenBank/DDBJ databases">
        <title>Noviherbaspirillum sp. CPCC 100848 genome assembly.</title>
        <authorList>
            <person name="Li X.Y."/>
            <person name="Fang X.M."/>
        </authorList>
    </citation>
    <scope>NUCLEOTIDE SEQUENCE [LARGE SCALE GENOMIC DNA]</scope>
    <source>
        <strain evidence="6 7">CPCC 100848</strain>
    </source>
</reference>
<organism evidence="6 7">
    <name type="scientific">Noviherbaspirillum album</name>
    <dbReference type="NCBI Taxonomy" id="3080276"/>
    <lineage>
        <taxon>Bacteria</taxon>
        <taxon>Pseudomonadati</taxon>
        <taxon>Pseudomonadota</taxon>
        <taxon>Betaproteobacteria</taxon>
        <taxon>Burkholderiales</taxon>
        <taxon>Oxalobacteraceae</taxon>
        <taxon>Noviherbaspirillum</taxon>
    </lineage>
</organism>
<dbReference type="Pfam" id="PF09339">
    <property type="entry name" value="HTH_IclR"/>
    <property type="match status" value="1"/>
</dbReference>
<evidence type="ECO:0000256" key="1">
    <source>
        <dbReference type="ARBA" id="ARBA00023015"/>
    </source>
</evidence>
<keyword evidence="2" id="KW-0238">DNA-binding</keyword>
<dbReference type="InterPro" id="IPR036390">
    <property type="entry name" value="WH_DNA-bd_sf"/>
</dbReference>
<feature type="domain" description="IclR-ED" evidence="5">
    <location>
        <begin position="74"/>
        <end position="256"/>
    </location>
</feature>
<evidence type="ECO:0000313" key="7">
    <source>
        <dbReference type="Proteomes" id="UP001352263"/>
    </source>
</evidence>
<dbReference type="PROSITE" id="PS51077">
    <property type="entry name" value="HTH_ICLR"/>
    <property type="match status" value="1"/>
</dbReference>
<dbReference type="InterPro" id="IPR012794">
    <property type="entry name" value="PcaR_PcaU"/>
</dbReference>
<accession>A0ABU6JAM5</accession>